<proteinExistence type="predicted"/>
<dbReference type="PANTHER" id="PTHR11558">
    <property type="entry name" value="SPERMIDINE/SPERMINE SYNTHASE"/>
    <property type="match status" value="1"/>
</dbReference>
<dbReference type="Pfam" id="PF01564">
    <property type="entry name" value="Spermine_synth"/>
    <property type="match status" value="1"/>
</dbReference>
<evidence type="ECO:0008006" key="5">
    <source>
        <dbReference type="Google" id="ProtNLM"/>
    </source>
</evidence>
<dbReference type="PANTHER" id="PTHR11558:SF11">
    <property type="entry name" value="SPERMIDINE SYNTHASE"/>
    <property type="match status" value="1"/>
</dbReference>
<dbReference type="InterPro" id="IPR001045">
    <property type="entry name" value="Spermi_synthase"/>
</dbReference>
<feature type="transmembrane region" description="Helical" evidence="2">
    <location>
        <begin position="88"/>
        <end position="109"/>
    </location>
</feature>
<comment type="caution">
    <text evidence="3">The sequence shown here is derived from an EMBL/GenBank/DDBJ whole genome shotgun (WGS) entry which is preliminary data.</text>
</comment>
<feature type="transmembrane region" description="Helical" evidence="2">
    <location>
        <begin position="60"/>
        <end position="82"/>
    </location>
</feature>
<keyword evidence="1" id="KW-0745">Spermidine biosynthesis</keyword>
<dbReference type="SUPFAM" id="SSF53335">
    <property type="entry name" value="S-adenosyl-L-methionine-dependent methyltransferases"/>
    <property type="match status" value="1"/>
</dbReference>
<dbReference type="InterPro" id="IPR029063">
    <property type="entry name" value="SAM-dependent_MTases_sf"/>
</dbReference>
<evidence type="ECO:0000313" key="4">
    <source>
        <dbReference type="Proteomes" id="UP000218327"/>
    </source>
</evidence>
<protein>
    <recommendedName>
        <fullName evidence="5">PABS domain-containing protein</fullName>
    </recommendedName>
</protein>
<organism evidence="3 4">
    <name type="scientific">SAR86 cluster bacterium</name>
    <dbReference type="NCBI Taxonomy" id="2030880"/>
    <lineage>
        <taxon>Bacteria</taxon>
        <taxon>Pseudomonadati</taxon>
        <taxon>Pseudomonadota</taxon>
        <taxon>Gammaproteobacteria</taxon>
        <taxon>SAR86 cluster</taxon>
    </lineage>
</organism>
<dbReference type="GO" id="GO:0004766">
    <property type="term" value="F:spermidine synthase activity"/>
    <property type="evidence" value="ECO:0007669"/>
    <property type="project" value="TreeGrafter"/>
</dbReference>
<keyword evidence="2" id="KW-0812">Transmembrane</keyword>
<gene>
    <name evidence="3" type="ORF">COA96_07045</name>
</gene>
<dbReference type="Gene3D" id="3.40.50.150">
    <property type="entry name" value="Vaccinia Virus protein VP39"/>
    <property type="match status" value="1"/>
</dbReference>
<dbReference type="GO" id="GO:0005829">
    <property type="term" value="C:cytosol"/>
    <property type="evidence" value="ECO:0007669"/>
    <property type="project" value="TreeGrafter"/>
</dbReference>
<evidence type="ECO:0000313" key="3">
    <source>
        <dbReference type="EMBL" id="PCJ25572.1"/>
    </source>
</evidence>
<dbReference type="EMBL" id="NVVJ01000016">
    <property type="protein sequence ID" value="PCJ25572.1"/>
    <property type="molecule type" value="Genomic_DNA"/>
</dbReference>
<evidence type="ECO:0000256" key="2">
    <source>
        <dbReference type="SAM" id="Phobius"/>
    </source>
</evidence>
<keyword evidence="2" id="KW-0472">Membrane</keyword>
<feature type="transmembrane region" description="Helical" evidence="2">
    <location>
        <begin position="32"/>
        <end position="53"/>
    </location>
</feature>
<dbReference type="GO" id="GO:0008295">
    <property type="term" value="P:spermidine biosynthetic process"/>
    <property type="evidence" value="ECO:0007669"/>
    <property type="project" value="UniProtKB-KW"/>
</dbReference>
<name>A0A2A5B250_9GAMM</name>
<sequence length="596" mass="66793">MFPTCFLSGMLFPMFGEKLHSVIGVSTQSSGALTLANTFGAAIGSGLATFLLLPMLGIELSMLAISFCYLLIALLSFLSSTVGSRAKFALQAIGVASVLIIAIFPYGGINRSYQIFAQQTLPNEQLVSSTESVYATLHYYRKEVLGQAESYRLVTNGYSMSGSNFAGERYMKMFAYLPYILKDGIDDALLISYGVGNTAQGLTQIDSLKSLDIVDVSQDIIDLSIPAHREIGYGPLEDERTVVHIEDGRFFLQSTEKMYDLITGEPPPPKAPHIANLYSQEFFELTKEHLSPGGMISYWLPVHDLHASDSASIIKAFCNVYEDCSLWNGFDLDFIMIGTRGGLPALSMDAILRHWSNEGIQSELVRIALEKPAQLGNLFMADASRLTELTANIQPLTDNYPQRISPSTRGMRDRAELYSYLLNIEGRRAHFASSRYINELFPEEFITEAVNNFELQKLFMIGTNNPHIDYPLPYFWDALAFLLRSTQLQTLPLLLLSGNPRELEILAGSDANDTFEYKQSLIKKLVIDRNYQQSIKEIEDILVEHFDDVDIDYYRKLDTVLKGVVGGVEIERALNSPSFEIYDEEFRNWFVASFSN</sequence>
<keyword evidence="2" id="KW-1133">Transmembrane helix</keyword>
<reference evidence="4" key="1">
    <citation type="submission" date="2017-08" db="EMBL/GenBank/DDBJ databases">
        <title>A dynamic microbial community with high functional redundancy inhabits the cold, oxic subseafloor aquifer.</title>
        <authorList>
            <person name="Tully B.J."/>
            <person name="Wheat C.G."/>
            <person name="Glazer B.T."/>
            <person name="Huber J.A."/>
        </authorList>
    </citation>
    <scope>NUCLEOTIDE SEQUENCE [LARGE SCALE GENOMIC DNA]</scope>
</reference>
<evidence type="ECO:0000256" key="1">
    <source>
        <dbReference type="ARBA" id="ARBA00023066"/>
    </source>
</evidence>
<dbReference type="Proteomes" id="UP000218327">
    <property type="component" value="Unassembled WGS sequence"/>
</dbReference>
<dbReference type="AlphaFoldDB" id="A0A2A5B250"/>
<accession>A0A2A5B250</accession>